<proteinExistence type="predicted"/>
<comment type="caution">
    <text evidence="4">The sequence shown here is derived from an EMBL/GenBank/DDBJ whole genome shotgun (WGS) entry which is preliminary data.</text>
</comment>
<name>A0A8S9GZQ4_BRACR</name>
<dbReference type="InterPro" id="IPR004312">
    <property type="entry name" value="ATHILA_Orf1_C"/>
</dbReference>
<feature type="domain" description="Arabidopsis retrotransposon Orf1 C-terminal" evidence="2">
    <location>
        <begin position="109"/>
        <end position="269"/>
    </location>
</feature>
<dbReference type="AlphaFoldDB" id="A0A8S9GZQ4"/>
<dbReference type="EMBL" id="QGKW02001988">
    <property type="protein sequence ID" value="KAF2550276.1"/>
    <property type="molecule type" value="Genomic_DNA"/>
</dbReference>
<protein>
    <recommendedName>
        <fullName evidence="2">Arabidopsis retrotransposon Orf1 C-terminal domain-containing protein</fullName>
    </recommendedName>
</protein>
<feature type="region of interest" description="Disordered" evidence="1">
    <location>
        <begin position="1"/>
        <end position="115"/>
    </location>
</feature>
<dbReference type="Proteomes" id="UP000712281">
    <property type="component" value="Unassembled WGS sequence"/>
</dbReference>
<reference evidence="4" key="1">
    <citation type="submission" date="2019-12" db="EMBL/GenBank/DDBJ databases">
        <title>Genome sequencing and annotation of Brassica cretica.</title>
        <authorList>
            <person name="Studholme D.J."/>
            <person name="Sarris P.F."/>
        </authorList>
    </citation>
    <scope>NUCLEOTIDE SEQUENCE</scope>
    <source>
        <strain evidence="4">PFS-001/15</strain>
        <strain evidence="3">PFS-102/07</strain>
        <tissue evidence="4">Leaf</tissue>
    </source>
</reference>
<feature type="compositionally biased region" description="Polar residues" evidence="1">
    <location>
        <begin position="20"/>
        <end position="36"/>
    </location>
</feature>
<accession>A0A8S9GZQ4</accession>
<evidence type="ECO:0000259" key="2">
    <source>
        <dbReference type="Pfam" id="PF03078"/>
    </source>
</evidence>
<feature type="compositionally biased region" description="Basic and acidic residues" evidence="1">
    <location>
        <begin position="105"/>
        <end position="115"/>
    </location>
</feature>
<feature type="compositionally biased region" description="Basic and acidic residues" evidence="1">
    <location>
        <begin position="1"/>
        <end position="16"/>
    </location>
</feature>
<evidence type="ECO:0000313" key="5">
    <source>
        <dbReference type="Proteomes" id="UP000712281"/>
    </source>
</evidence>
<evidence type="ECO:0000256" key="1">
    <source>
        <dbReference type="SAM" id="MobiDB-lite"/>
    </source>
</evidence>
<organism evidence="4 5">
    <name type="scientific">Brassica cretica</name>
    <name type="common">Mustard</name>
    <dbReference type="NCBI Taxonomy" id="69181"/>
    <lineage>
        <taxon>Eukaryota</taxon>
        <taxon>Viridiplantae</taxon>
        <taxon>Streptophyta</taxon>
        <taxon>Embryophyta</taxon>
        <taxon>Tracheophyta</taxon>
        <taxon>Spermatophyta</taxon>
        <taxon>Magnoliopsida</taxon>
        <taxon>eudicotyledons</taxon>
        <taxon>Gunneridae</taxon>
        <taxon>Pentapetalae</taxon>
        <taxon>rosids</taxon>
        <taxon>malvids</taxon>
        <taxon>Brassicales</taxon>
        <taxon>Brassicaceae</taxon>
        <taxon>Brassiceae</taxon>
        <taxon>Brassica</taxon>
    </lineage>
</organism>
<dbReference type="Pfam" id="PF03078">
    <property type="entry name" value="ATHILA"/>
    <property type="match status" value="1"/>
</dbReference>
<gene>
    <name evidence="4" type="ORF">F2Q68_00035709</name>
    <name evidence="3" type="ORF">F2Q70_00031295</name>
</gene>
<evidence type="ECO:0000313" key="3">
    <source>
        <dbReference type="EMBL" id="KAF2531319.1"/>
    </source>
</evidence>
<sequence length="277" mass="31196">MMEAEKQEVAKQETARTGKPLTSMTATGGTSRQQALAANKSKAQERRDGKQVVIVEKEVVGGKKSAPPKRAKEPKGKGEALPQVEASEDITKEDQAPLKKAKMSKGKEVDVERDRTKKTTESELFEHLKNGVFWPPTRFSDVKIMEELEIDEDIKSMLEHMNMQSFFSMAHPTYEEVSCQFSASFEATFHTSKHVKKGWGKIKFKVHEKVHYMTFKEIGQALGLKDLEESSIPILYDASKEESIAKLVWKVLAGKDRRPSRDKNTSIRHLQCAISTG</sequence>
<dbReference type="EMBL" id="QGKY02002305">
    <property type="protein sequence ID" value="KAF2531319.1"/>
    <property type="molecule type" value="Genomic_DNA"/>
</dbReference>
<evidence type="ECO:0000313" key="4">
    <source>
        <dbReference type="EMBL" id="KAF2550276.1"/>
    </source>
</evidence>
<feature type="compositionally biased region" description="Basic and acidic residues" evidence="1">
    <location>
        <begin position="42"/>
        <end position="61"/>
    </location>
</feature>